<evidence type="ECO:0000313" key="2">
    <source>
        <dbReference type="EMBL" id="KAH3675374.1"/>
    </source>
</evidence>
<evidence type="ECO:0000256" key="1">
    <source>
        <dbReference type="SAM" id="MobiDB-lite"/>
    </source>
</evidence>
<reference evidence="2" key="1">
    <citation type="journal article" date="2021" name="Open Biol.">
        <title>Shared evolutionary footprints suggest mitochondrial oxidative damage underlies multiple complex I losses in fungi.</title>
        <authorList>
            <person name="Schikora-Tamarit M.A."/>
            <person name="Marcet-Houben M."/>
            <person name="Nosek J."/>
            <person name="Gabaldon T."/>
        </authorList>
    </citation>
    <scope>NUCLEOTIDE SEQUENCE</scope>
    <source>
        <strain evidence="2">NCAIM Y.01608</strain>
    </source>
</reference>
<dbReference type="AlphaFoldDB" id="A0A9P8PQA2"/>
<name>A0A9P8PQA2_9ASCO</name>
<comment type="caution">
    <text evidence="2">The sequence shown here is derived from an EMBL/GenBank/DDBJ whole genome shotgun (WGS) entry which is preliminary data.</text>
</comment>
<protein>
    <submittedName>
        <fullName evidence="2">Uncharacterized protein</fullName>
    </submittedName>
</protein>
<feature type="compositionally biased region" description="Acidic residues" evidence="1">
    <location>
        <begin position="205"/>
        <end position="225"/>
    </location>
</feature>
<evidence type="ECO:0000313" key="3">
    <source>
        <dbReference type="Proteomes" id="UP000788993"/>
    </source>
</evidence>
<organism evidence="2 3">
    <name type="scientific">Ogataea polymorpha</name>
    <dbReference type="NCBI Taxonomy" id="460523"/>
    <lineage>
        <taxon>Eukaryota</taxon>
        <taxon>Fungi</taxon>
        <taxon>Dikarya</taxon>
        <taxon>Ascomycota</taxon>
        <taxon>Saccharomycotina</taxon>
        <taxon>Pichiomycetes</taxon>
        <taxon>Pichiales</taxon>
        <taxon>Pichiaceae</taxon>
        <taxon>Ogataea</taxon>
    </lineage>
</organism>
<feature type="region of interest" description="Disordered" evidence="1">
    <location>
        <begin position="203"/>
        <end position="225"/>
    </location>
</feature>
<keyword evidence="3" id="KW-1185">Reference proteome</keyword>
<gene>
    <name evidence="2" type="ORF">OGATHE_001714</name>
</gene>
<dbReference type="EMBL" id="JAEUBD010000382">
    <property type="protein sequence ID" value="KAH3675374.1"/>
    <property type="molecule type" value="Genomic_DNA"/>
</dbReference>
<accession>A0A9P8PQA2</accession>
<proteinExistence type="predicted"/>
<dbReference type="Proteomes" id="UP000788993">
    <property type="component" value="Unassembled WGS sequence"/>
</dbReference>
<sequence>MLSGLRILIHHNSRGPLHHQSVERSWKFWIEQIFLIARLEFSLNIHVSSYDMDPDMACIGRKRFLDAGESAFRDTKRRLIENFTDLHIGAGGPGYTSKSMFESEYLNSAPQHSPASDRVVISNIDQFLRENPDPLEGEKVDLSNVDLNKLIIPNVAEGRRVNELSKLYDRYVRSQGALVKYYNPEMLTYSRYIDSKDLKGKIEELDSDDEDTQVAQDEDVEMEID</sequence>
<reference evidence="2" key="2">
    <citation type="submission" date="2021-01" db="EMBL/GenBank/DDBJ databases">
        <authorList>
            <person name="Schikora-Tamarit M.A."/>
        </authorList>
    </citation>
    <scope>NUCLEOTIDE SEQUENCE</scope>
    <source>
        <strain evidence="2">NCAIM Y.01608</strain>
    </source>
</reference>